<dbReference type="RefSeq" id="WP_354658469.1">
    <property type="nucleotide sequence ID" value="NZ_JBEXAC010000001.1"/>
</dbReference>
<accession>A0ABV2SYG5</accession>
<dbReference type="EMBL" id="JBEXAC010000001">
    <property type="protein sequence ID" value="MET6995820.1"/>
    <property type="molecule type" value="Genomic_DNA"/>
</dbReference>
<sequence length="266" mass="29266">MKTTILFLLLLITIGTGFKAGAQEVSNAYSNELFIKNNDTLRYRLLTPANYDIHKAYPIIIFLHGSGERGSDNNAQLLHGGALFVKDSLRKAFPAFVLFPQCPKDQTWAPMKLIRDKDGKITDVKFGLTPEPTQPAALVKQVLDSLLATGKIDPKQVYLGGLSLGGMGTFDMLARYPDVFAAAFPICGAGDVTAASKYGKKVAMWIFHGGADNVVPVDFSRAFYKALKEMNADVKYTEYPGVGHNSWDNAFAEPTLLPWLFSHKKQ</sequence>
<reference evidence="3 4" key="1">
    <citation type="submission" date="2024-06" db="EMBL/GenBank/DDBJ databases">
        <title>Chitinophaga defluvii sp. nov., isolated from municipal sewage.</title>
        <authorList>
            <person name="Zhang L."/>
        </authorList>
    </citation>
    <scope>NUCLEOTIDE SEQUENCE [LARGE SCALE GENOMIC DNA]</scope>
    <source>
        <strain evidence="3 4">H8</strain>
    </source>
</reference>
<evidence type="ECO:0000256" key="1">
    <source>
        <dbReference type="ARBA" id="ARBA00022729"/>
    </source>
</evidence>
<keyword evidence="4" id="KW-1185">Reference proteome</keyword>
<evidence type="ECO:0000313" key="3">
    <source>
        <dbReference type="EMBL" id="MET6995820.1"/>
    </source>
</evidence>
<evidence type="ECO:0000313" key="4">
    <source>
        <dbReference type="Proteomes" id="UP001549749"/>
    </source>
</evidence>
<dbReference type="InterPro" id="IPR050955">
    <property type="entry name" value="Plant_Biomass_Hydrol_Est"/>
</dbReference>
<dbReference type="Proteomes" id="UP001549749">
    <property type="component" value="Unassembled WGS sequence"/>
</dbReference>
<feature type="domain" description="Phospholipase/carboxylesterase/thioesterase" evidence="2">
    <location>
        <begin position="55"/>
        <end position="251"/>
    </location>
</feature>
<dbReference type="Gene3D" id="3.40.50.1820">
    <property type="entry name" value="alpha/beta hydrolase"/>
    <property type="match status" value="1"/>
</dbReference>
<evidence type="ECO:0000259" key="2">
    <source>
        <dbReference type="Pfam" id="PF02230"/>
    </source>
</evidence>
<keyword evidence="1" id="KW-0732">Signal</keyword>
<dbReference type="InterPro" id="IPR029058">
    <property type="entry name" value="AB_hydrolase_fold"/>
</dbReference>
<dbReference type="PANTHER" id="PTHR43037">
    <property type="entry name" value="UNNAMED PRODUCT-RELATED"/>
    <property type="match status" value="1"/>
</dbReference>
<gene>
    <name evidence="3" type="ORF">ABR189_00500</name>
</gene>
<organism evidence="3 4">
    <name type="scientific">Chitinophaga defluvii</name>
    <dbReference type="NCBI Taxonomy" id="3163343"/>
    <lineage>
        <taxon>Bacteria</taxon>
        <taxon>Pseudomonadati</taxon>
        <taxon>Bacteroidota</taxon>
        <taxon>Chitinophagia</taxon>
        <taxon>Chitinophagales</taxon>
        <taxon>Chitinophagaceae</taxon>
        <taxon>Chitinophaga</taxon>
    </lineage>
</organism>
<protein>
    <submittedName>
        <fullName evidence="3">PHB depolymerase family esterase</fullName>
    </submittedName>
</protein>
<proteinExistence type="predicted"/>
<dbReference type="InterPro" id="IPR003140">
    <property type="entry name" value="PLipase/COase/thioEstase"/>
</dbReference>
<dbReference type="Pfam" id="PF02230">
    <property type="entry name" value="Abhydrolase_2"/>
    <property type="match status" value="1"/>
</dbReference>
<dbReference type="SUPFAM" id="SSF53474">
    <property type="entry name" value="alpha/beta-Hydrolases"/>
    <property type="match status" value="1"/>
</dbReference>
<name>A0ABV2SYG5_9BACT</name>
<dbReference type="PANTHER" id="PTHR43037:SF1">
    <property type="entry name" value="BLL1128 PROTEIN"/>
    <property type="match status" value="1"/>
</dbReference>
<comment type="caution">
    <text evidence="3">The sequence shown here is derived from an EMBL/GenBank/DDBJ whole genome shotgun (WGS) entry which is preliminary data.</text>
</comment>